<dbReference type="Gene3D" id="3.30.160.60">
    <property type="entry name" value="Classic Zinc Finger"/>
    <property type="match status" value="2"/>
</dbReference>
<gene>
    <name evidence="2" type="ORF">PMACD_LOCUS10536</name>
</gene>
<sequence>MRHNEGKFDENSYCMLLKKCKEKLLCDFCDKTFDSRYSNIIHNAHHIVIPLLKQEVHQCKECLYHFQTVNELVKHLLEKHNQVSALQQTANKRIYNVPSTSAVSNKNLEIINISDDEDNIDSKDNILNCFKYLEKSPVEKKIKKEDTSMVKGSKSQIDTWNVAIDKRVTVFDLYDSMKDIKNEEYILPDVYYDVKISPNTDRNITNSQLTNTESISNCKSSRNNDGMLQTKLNKDNERCLSINYNELTQSCNYKCKYCQNVNMFPNRYALTLHQISHLEIGNIQPSLCIVCDKYFSSANLKKHIKEKHCNIIPKNCKLNTCTICNFKYRSYKKHLYNYHHSLFSWESCPEPITLSNMHKSHGNIALKTIYHISSSDTDIVELCGKCFKKMNNSNIKCIKVSTCKKPGCQFECTNCHDEFLEINFVEKWHQVFVSRFKFEEDVKKRKKKTNEDRLRNIQMRLKMINKLSRFYVWFYL</sequence>
<dbReference type="InterPro" id="IPR013087">
    <property type="entry name" value="Znf_C2H2_type"/>
</dbReference>
<evidence type="ECO:0000313" key="3">
    <source>
        <dbReference type="Proteomes" id="UP000663880"/>
    </source>
</evidence>
<evidence type="ECO:0000259" key="1">
    <source>
        <dbReference type="PROSITE" id="PS00028"/>
    </source>
</evidence>
<proteinExistence type="predicted"/>
<dbReference type="EMBL" id="CAJOBZ010000031">
    <property type="protein sequence ID" value="CAF4891800.1"/>
    <property type="molecule type" value="Genomic_DNA"/>
</dbReference>
<comment type="caution">
    <text evidence="2">The sequence shown here is derived from an EMBL/GenBank/DDBJ whole genome shotgun (WGS) entry which is preliminary data.</text>
</comment>
<feature type="domain" description="C2H2-type" evidence="1">
    <location>
        <begin position="59"/>
        <end position="80"/>
    </location>
</feature>
<protein>
    <recommendedName>
        <fullName evidence="1">C2H2-type domain-containing protein</fullName>
    </recommendedName>
</protein>
<evidence type="ECO:0000313" key="2">
    <source>
        <dbReference type="EMBL" id="CAF4891800.1"/>
    </source>
</evidence>
<dbReference type="AlphaFoldDB" id="A0A821UM47"/>
<name>A0A821UM47_9NEOP</name>
<reference evidence="2" key="1">
    <citation type="submission" date="2021-02" db="EMBL/GenBank/DDBJ databases">
        <authorList>
            <person name="Steward A R."/>
        </authorList>
    </citation>
    <scope>NUCLEOTIDE SEQUENCE</scope>
</reference>
<feature type="domain" description="C2H2-type" evidence="1">
    <location>
        <begin position="26"/>
        <end position="46"/>
    </location>
</feature>
<organism evidence="2 3">
    <name type="scientific">Pieris macdunnoughi</name>
    <dbReference type="NCBI Taxonomy" id="345717"/>
    <lineage>
        <taxon>Eukaryota</taxon>
        <taxon>Metazoa</taxon>
        <taxon>Ecdysozoa</taxon>
        <taxon>Arthropoda</taxon>
        <taxon>Hexapoda</taxon>
        <taxon>Insecta</taxon>
        <taxon>Pterygota</taxon>
        <taxon>Neoptera</taxon>
        <taxon>Endopterygota</taxon>
        <taxon>Lepidoptera</taxon>
        <taxon>Glossata</taxon>
        <taxon>Ditrysia</taxon>
        <taxon>Papilionoidea</taxon>
        <taxon>Pieridae</taxon>
        <taxon>Pierinae</taxon>
        <taxon>Pieris</taxon>
    </lineage>
</organism>
<dbReference type="PROSITE" id="PS00028">
    <property type="entry name" value="ZINC_FINGER_C2H2_1"/>
    <property type="match status" value="2"/>
</dbReference>
<dbReference type="OrthoDB" id="7489662at2759"/>
<dbReference type="SMART" id="SM00355">
    <property type="entry name" value="ZnF_C2H2"/>
    <property type="match status" value="5"/>
</dbReference>
<accession>A0A821UM47</accession>
<keyword evidence="3" id="KW-1185">Reference proteome</keyword>
<dbReference type="Proteomes" id="UP000663880">
    <property type="component" value="Unassembled WGS sequence"/>
</dbReference>